<proteinExistence type="predicted"/>
<sequence>AALAKEEAEKLGRGLRIAEFKRLADEHAIRFDDIMVTMFELVINKEWRYEYPDGMEKTIGRGEVEKLYVGGRLVEADVNEYVGLWLP</sequence>
<dbReference type="AlphaFoldDB" id="A0A3B1BH99"/>
<dbReference type="EMBL" id="UOFV01000464">
    <property type="protein sequence ID" value="VAX04327.1"/>
    <property type="molecule type" value="Genomic_DNA"/>
</dbReference>
<accession>A0A3B1BH99</accession>
<feature type="non-terminal residue" evidence="1">
    <location>
        <position position="1"/>
    </location>
</feature>
<organism evidence="1">
    <name type="scientific">hydrothermal vent metagenome</name>
    <dbReference type="NCBI Taxonomy" id="652676"/>
    <lineage>
        <taxon>unclassified sequences</taxon>
        <taxon>metagenomes</taxon>
        <taxon>ecological metagenomes</taxon>
    </lineage>
</organism>
<evidence type="ECO:0000313" key="1">
    <source>
        <dbReference type="EMBL" id="VAX04327.1"/>
    </source>
</evidence>
<protein>
    <submittedName>
        <fullName evidence="1">Uncharacterized protein</fullName>
    </submittedName>
</protein>
<gene>
    <name evidence="1" type="ORF">MNBD_GAMMA19-1543</name>
</gene>
<name>A0A3B1BH99_9ZZZZ</name>
<reference evidence="1" key="1">
    <citation type="submission" date="2018-06" db="EMBL/GenBank/DDBJ databases">
        <authorList>
            <person name="Zhirakovskaya E."/>
        </authorList>
    </citation>
    <scope>NUCLEOTIDE SEQUENCE</scope>
</reference>